<protein>
    <submittedName>
        <fullName evidence="1">Histidine phosphatase family protein</fullName>
    </submittedName>
</protein>
<dbReference type="RefSeq" id="WP_154456650.1">
    <property type="nucleotide sequence ID" value="NZ_VUMV01000001.1"/>
</dbReference>
<sequence length="207" mass="23596">MDGWLIRHGATFGNTRQRYIGTTDEPLTEEENTSLPEVAEKWKKGGRIPETAEAVFVSPLLRCRQTAALFYPDAEQKVIRDLRECDFGDFENKNYRELAGNPDYQRWIDSGGTLPFPNGEDAGEFRNRCRNAFLAVLQAAKKQDTQEVLFFVHGGTIMSILEAFGVPVRSYYDWHVKNGEGWHFSAGKNFSSNEKISLRIKDQLLRG</sequence>
<dbReference type="Gene3D" id="3.40.50.1240">
    <property type="entry name" value="Phosphoglycerate mutase-like"/>
    <property type="match status" value="1"/>
</dbReference>
<dbReference type="SMART" id="SM00855">
    <property type="entry name" value="PGAM"/>
    <property type="match status" value="1"/>
</dbReference>
<dbReference type="AlphaFoldDB" id="A0A7X2P5Z8"/>
<dbReference type="InterPro" id="IPR050275">
    <property type="entry name" value="PGM_Phosphatase"/>
</dbReference>
<dbReference type="CDD" id="cd07067">
    <property type="entry name" value="HP_PGM_like"/>
    <property type="match status" value="1"/>
</dbReference>
<dbReference type="PANTHER" id="PTHR48100">
    <property type="entry name" value="BROAD-SPECIFICITY PHOSPHATASE YOR283W-RELATED"/>
    <property type="match status" value="1"/>
</dbReference>
<dbReference type="SUPFAM" id="SSF53254">
    <property type="entry name" value="Phosphoglycerate mutase-like"/>
    <property type="match status" value="1"/>
</dbReference>
<dbReference type="GO" id="GO:0016791">
    <property type="term" value="F:phosphatase activity"/>
    <property type="evidence" value="ECO:0007669"/>
    <property type="project" value="TreeGrafter"/>
</dbReference>
<comment type="caution">
    <text evidence="1">The sequence shown here is derived from an EMBL/GenBank/DDBJ whole genome shotgun (WGS) entry which is preliminary data.</text>
</comment>
<evidence type="ECO:0000313" key="2">
    <source>
        <dbReference type="Proteomes" id="UP000466864"/>
    </source>
</evidence>
<dbReference type="Pfam" id="PF00300">
    <property type="entry name" value="His_Phos_1"/>
    <property type="match status" value="1"/>
</dbReference>
<name>A0A7X2P5Z8_9FIRM</name>
<evidence type="ECO:0000313" key="1">
    <source>
        <dbReference type="EMBL" id="MST80834.1"/>
    </source>
</evidence>
<gene>
    <name evidence="1" type="ORF">FYJ60_00585</name>
</gene>
<accession>A0A7X2P5Z8</accession>
<dbReference type="GO" id="GO:0005737">
    <property type="term" value="C:cytoplasm"/>
    <property type="evidence" value="ECO:0007669"/>
    <property type="project" value="TreeGrafter"/>
</dbReference>
<keyword evidence="2" id="KW-1185">Reference proteome</keyword>
<dbReference type="InterPro" id="IPR029033">
    <property type="entry name" value="His_PPase_superfam"/>
</dbReference>
<dbReference type="InterPro" id="IPR013078">
    <property type="entry name" value="His_Pase_superF_clade-1"/>
</dbReference>
<reference evidence="1 2" key="1">
    <citation type="submission" date="2019-08" db="EMBL/GenBank/DDBJ databases">
        <title>In-depth cultivation of the pig gut microbiome towards novel bacterial diversity and tailored functional studies.</title>
        <authorList>
            <person name="Wylensek D."/>
            <person name="Hitch T.C.A."/>
            <person name="Clavel T."/>
        </authorList>
    </citation>
    <scope>NUCLEOTIDE SEQUENCE [LARGE SCALE GENOMIC DNA]</scope>
    <source>
        <strain evidence="1 2">Oil+RF-744-WCA-WT-13</strain>
    </source>
</reference>
<dbReference type="EMBL" id="VUMV01000001">
    <property type="protein sequence ID" value="MST80834.1"/>
    <property type="molecule type" value="Genomic_DNA"/>
</dbReference>
<organism evidence="1 2">
    <name type="scientific">Bilifractor porci</name>
    <dbReference type="NCBI Taxonomy" id="2606636"/>
    <lineage>
        <taxon>Bacteria</taxon>
        <taxon>Bacillati</taxon>
        <taxon>Bacillota</taxon>
        <taxon>Clostridia</taxon>
        <taxon>Lachnospirales</taxon>
        <taxon>Lachnospiraceae</taxon>
        <taxon>Bilifractor</taxon>
    </lineage>
</organism>
<proteinExistence type="predicted"/>
<dbReference type="PANTHER" id="PTHR48100:SF1">
    <property type="entry name" value="HISTIDINE PHOSPHATASE FAMILY PROTEIN-RELATED"/>
    <property type="match status" value="1"/>
</dbReference>
<dbReference type="Proteomes" id="UP000466864">
    <property type="component" value="Unassembled WGS sequence"/>
</dbReference>